<gene>
    <name evidence="2" type="ORF">GCM10009838_54910</name>
</gene>
<dbReference type="Pfam" id="PF08386">
    <property type="entry name" value="Abhydrolase_4"/>
    <property type="match status" value="1"/>
</dbReference>
<accession>A0ABN2SGE1</accession>
<dbReference type="InterPro" id="IPR029058">
    <property type="entry name" value="AB_hydrolase_fold"/>
</dbReference>
<name>A0ABN2SGE1_9ACTN</name>
<sequence>MDGMGSDGAGRSRCRGTGWDRGGLRIAHPLLRTAPGATRTVSPNELAAALRLRASYPPYFDQYAGPALAAAAKGDGTGLLSLADTWNGRRSDAAGFNTGYAPDFQDDVALFCTDRPWPTGTAAYGALLAASEAASPHLGAERASMALPCNGWPITDLPHPVRVPGTPPILVVSSTGDPYTPYQWGVDAAHTLANGVLLTSNTHGHTAYLSGHPCVDTNVEGYVVSATPPASGTIC</sequence>
<proteinExistence type="predicted"/>
<keyword evidence="3" id="KW-1185">Reference proteome</keyword>
<dbReference type="EMBL" id="BAAAQM010000036">
    <property type="protein sequence ID" value="GAA1985577.1"/>
    <property type="molecule type" value="Genomic_DNA"/>
</dbReference>
<evidence type="ECO:0000313" key="2">
    <source>
        <dbReference type="EMBL" id="GAA1985577.1"/>
    </source>
</evidence>
<dbReference type="Proteomes" id="UP001499854">
    <property type="component" value="Unassembled WGS sequence"/>
</dbReference>
<reference evidence="2 3" key="1">
    <citation type="journal article" date="2019" name="Int. J. Syst. Evol. Microbiol.">
        <title>The Global Catalogue of Microorganisms (GCM) 10K type strain sequencing project: providing services to taxonomists for standard genome sequencing and annotation.</title>
        <authorList>
            <consortium name="The Broad Institute Genomics Platform"/>
            <consortium name="The Broad Institute Genome Sequencing Center for Infectious Disease"/>
            <person name="Wu L."/>
            <person name="Ma J."/>
        </authorList>
    </citation>
    <scope>NUCLEOTIDE SEQUENCE [LARGE SCALE GENOMIC DNA]</scope>
    <source>
        <strain evidence="2 3">JCM 16013</strain>
    </source>
</reference>
<dbReference type="SUPFAM" id="SSF53474">
    <property type="entry name" value="alpha/beta-Hydrolases"/>
    <property type="match status" value="1"/>
</dbReference>
<evidence type="ECO:0000313" key="3">
    <source>
        <dbReference type="Proteomes" id="UP001499854"/>
    </source>
</evidence>
<protein>
    <recommendedName>
        <fullName evidence="1">Peptidase S33 tripeptidyl aminopeptidase-like C-terminal domain-containing protein</fullName>
    </recommendedName>
</protein>
<dbReference type="InterPro" id="IPR013595">
    <property type="entry name" value="Pept_S33_TAP-like_C"/>
</dbReference>
<organism evidence="2 3">
    <name type="scientific">Catenulispora subtropica</name>
    <dbReference type="NCBI Taxonomy" id="450798"/>
    <lineage>
        <taxon>Bacteria</taxon>
        <taxon>Bacillati</taxon>
        <taxon>Actinomycetota</taxon>
        <taxon>Actinomycetes</taxon>
        <taxon>Catenulisporales</taxon>
        <taxon>Catenulisporaceae</taxon>
        <taxon>Catenulispora</taxon>
    </lineage>
</organism>
<feature type="domain" description="Peptidase S33 tripeptidyl aminopeptidase-like C-terminal" evidence="1">
    <location>
        <begin position="136"/>
        <end position="235"/>
    </location>
</feature>
<evidence type="ECO:0000259" key="1">
    <source>
        <dbReference type="Pfam" id="PF08386"/>
    </source>
</evidence>
<comment type="caution">
    <text evidence="2">The sequence shown here is derived from an EMBL/GenBank/DDBJ whole genome shotgun (WGS) entry which is preliminary data.</text>
</comment>